<dbReference type="EMBL" id="BARS01056257">
    <property type="protein sequence ID" value="GAG42169.1"/>
    <property type="molecule type" value="Genomic_DNA"/>
</dbReference>
<organism evidence="1">
    <name type="scientific">marine sediment metagenome</name>
    <dbReference type="NCBI Taxonomy" id="412755"/>
    <lineage>
        <taxon>unclassified sequences</taxon>
        <taxon>metagenomes</taxon>
        <taxon>ecological metagenomes</taxon>
    </lineage>
</organism>
<evidence type="ECO:0000313" key="1">
    <source>
        <dbReference type="EMBL" id="GAG42169.1"/>
    </source>
</evidence>
<feature type="non-terminal residue" evidence="1">
    <location>
        <position position="1"/>
    </location>
</feature>
<accession>X0XG57</accession>
<reference evidence="1" key="1">
    <citation type="journal article" date="2014" name="Front. Microbiol.">
        <title>High frequency of phylogenetically diverse reductive dehalogenase-homologous genes in deep subseafloor sedimentary metagenomes.</title>
        <authorList>
            <person name="Kawai M."/>
            <person name="Futagami T."/>
            <person name="Toyoda A."/>
            <person name="Takaki Y."/>
            <person name="Nishi S."/>
            <person name="Hori S."/>
            <person name="Arai W."/>
            <person name="Tsubouchi T."/>
            <person name="Morono Y."/>
            <person name="Uchiyama I."/>
            <person name="Ito T."/>
            <person name="Fujiyama A."/>
            <person name="Inagaki F."/>
            <person name="Takami H."/>
        </authorList>
    </citation>
    <scope>NUCLEOTIDE SEQUENCE</scope>
    <source>
        <strain evidence="1">Expedition CK06-06</strain>
    </source>
</reference>
<gene>
    <name evidence="1" type="ORF">S01H1_82900</name>
</gene>
<dbReference type="AlphaFoldDB" id="X0XG57"/>
<comment type="caution">
    <text evidence="1">The sequence shown here is derived from an EMBL/GenBank/DDBJ whole genome shotgun (WGS) entry which is preliminary data.</text>
</comment>
<protein>
    <submittedName>
        <fullName evidence="1">Uncharacterized protein</fullName>
    </submittedName>
</protein>
<proteinExistence type="predicted"/>
<sequence>EFVEQGRNVPFVGVVLDKVSYVELNSDNSIAQERLSFELQVIADDFRGRGYSIESSYSLIDDIRDCLMGQNLGIEGLAPISISKVRRDEVSEKQGLAVYTFGLETWQVREQS</sequence>
<name>X0XG57_9ZZZZ</name>